<comment type="caution">
    <text evidence="2">The sequence shown here is derived from an EMBL/GenBank/DDBJ whole genome shotgun (WGS) entry which is preliminary data.</text>
</comment>
<proteinExistence type="predicted"/>
<dbReference type="PANTHER" id="PTHR31286">
    <property type="entry name" value="GLYCINE-RICH CELL WALL STRUCTURAL PROTEIN 1.8-LIKE"/>
    <property type="match status" value="1"/>
</dbReference>
<dbReference type="AlphaFoldDB" id="A0AAW1Y4U9"/>
<dbReference type="PANTHER" id="PTHR31286:SF60">
    <property type="entry name" value="PROTEIN, PUTATIVE-RELATED"/>
    <property type="match status" value="1"/>
</dbReference>
<dbReference type="InterPro" id="IPR040256">
    <property type="entry name" value="At4g02000-like"/>
</dbReference>
<name>A0AAW1Y4U9_RUBAR</name>
<evidence type="ECO:0008006" key="4">
    <source>
        <dbReference type="Google" id="ProtNLM"/>
    </source>
</evidence>
<sequence>MANTLANPQGIKPSFVLVVNSGTLPNVTLVNLPSPTTVDGITSIKICEQSYQRGLAKCKFNLIGRLILPPKATAPTSTELQIQLSSHWTIKHWSIAPLGTGFYMLQFESDADMLCAWSAGSIKLQVGFVRLIKWTPEVDVSQVLPLSLRVERDNGEADVFEVEFERCPQTCDRCGLLGHHVATCRVHLPELSKLPVVHGRSTTRAPKRSGRKLQRHSHLSPAGNKSVAPVNNEITLSNGGSGKDNLSTTPYLELKVDFPTIPVITIREQLATCAIDVHTAQILAEQSSSIDCVPLGFQKLLQR</sequence>
<feature type="region of interest" description="Disordered" evidence="1">
    <location>
        <begin position="199"/>
        <end position="228"/>
    </location>
</feature>
<protein>
    <recommendedName>
        <fullName evidence="4">DUF4283 domain-containing protein</fullName>
    </recommendedName>
</protein>
<evidence type="ECO:0000313" key="2">
    <source>
        <dbReference type="EMBL" id="KAK9942943.1"/>
    </source>
</evidence>
<reference evidence="2 3" key="1">
    <citation type="journal article" date="2023" name="G3 (Bethesda)">
        <title>A chromosome-length genome assembly and annotation of blackberry (Rubus argutus, cv. 'Hillquist').</title>
        <authorList>
            <person name="Bruna T."/>
            <person name="Aryal R."/>
            <person name="Dudchenko O."/>
            <person name="Sargent D.J."/>
            <person name="Mead D."/>
            <person name="Buti M."/>
            <person name="Cavallini A."/>
            <person name="Hytonen T."/>
            <person name="Andres J."/>
            <person name="Pham M."/>
            <person name="Weisz D."/>
            <person name="Mascagni F."/>
            <person name="Usai G."/>
            <person name="Natali L."/>
            <person name="Bassil N."/>
            <person name="Fernandez G.E."/>
            <person name="Lomsadze A."/>
            <person name="Armour M."/>
            <person name="Olukolu B."/>
            <person name="Poorten T."/>
            <person name="Britton C."/>
            <person name="Davik J."/>
            <person name="Ashrafi H."/>
            <person name="Aiden E.L."/>
            <person name="Borodovsky M."/>
            <person name="Worthington M."/>
        </authorList>
    </citation>
    <scope>NUCLEOTIDE SEQUENCE [LARGE SCALE GENOMIC DNA]</scope>
    <source>
        <strain evidence="2">PI 553951</strain>
    </source>
</reference>
<organism evidence="2 3">
    <name type="scientific">Rubus argutus</name>
    <name type="common">Southern blackberry</name>
    <dbReference type="NCBI Taxonomy" id="59490"/>
    <lineage>
        <taxon>Eukaryota</taxon>
        <taxon>Viridiplantae</taxon>
        <taxon>Streptophyta</taxon>
        <taxon>Embryophyta</taxon>
        <taxon>Tracheophyta</taxon>
        <taxon>Spermatophyta</taxon>
        <taxon>Magnoliopsida</taxon>
        <taxon>eudicotyledons</taxon>
        <taxon>Gunneridae</taxon>
        <taxon>Pentapetalae</taxon>
        <taxon>rosids</taxon>
        <taxon>fabids</taxon>
        <taxon>Rosales</taxon>
        <taxon>Rosaceae</taxon>
        <taxon>Rosoideae</taxon>
        <taxon>Rosoideae incertae sedis</taxon>
        <taxon>Rubus</taxon>
    </lineage>
</organism>
<dbReference type="Proteomes" id="UP001457282">
    <property type="component" value="Unassembled WGS sequence"/>
</dbReference>
<evidence type="ECO:0000313" key="3">
    <source>
        <dbReference type="Proteomes" id="UP001457282"/>
    </source>
</evidence>
<feature type="compositionally biased region" description="Basic residues" evidence="1">
    <location>
        <begin position="205"/>
        <end position="218"/>
    </location>
</feature>
<keyword evidence="3" id="KW-1185">Reference proteome</keyword>
<dbReference type="EMBL" id="JBEDUW010000002">
    <property type="protein sequence ID" value="KAK9942943.1"/>
    <property type="molecule type" value="Genomic_DNA"/>
</dbReference>
<accession>A0AAW1Y4U9</accession>
<evidence type="ECO:0000256" key="1">
    <source>
        <dbReference type="SAM" id="MobiDB-lite"/>
    </source>
</evidence>
<gene>
    <name evidence="2" type="ORF">M0R45_008584</name>
</gene>